<dbReference type="AlphaFoldDB" id="A0A443R3N5"/>
<dbReference type="EMBL" id="NCKU01002241">
    <property type="protein sequence ID" value="RWS10064.1"/>
    <property type="molecule type" value="Genomic_DNA"/>
</dbReference>
<gene>
    <name evidence="1" type="ORF">B4U79_01530</name>
    <name evidence="2" type="ORF">B4U79_10426</name>
    <name evidence="3" type="ORF">B4U79_14554</name>
</gene>
<name>A0A443R3N5_9ACAR</name>
<dbReference type="EMBL" id="NCKU01002363">
    <property type="protein sequence ID" value="RWS09752.1"/>
    <property type="molecule type" value="Genomic_DNA"/>
</dbReference>
<proteinExistence type="predicted"/>
<evidence type="ECO:0000313" key="4">
    <source>
        <dbReference type="Proteomes" id="UP000285301"/>
    </source>
</evidence>
<evidence type="ECO:0000313" key="1">
    <source>
        <dbReference type="EMBL" id="RWS09752.1"/>
    </source>
</evidence>
<protein>
    <submittedName>
        <fullName evidence="2">Uncharacterized protein</fullName>
    </submittedName>
</protein>
<dbReference type="Proteomes" id="UP000285301">
    <property type="component" value="Unassembled WGS sequence"/>
</dbReference>
<accession>A0A443R3N5</accession>
<evidence type="ECO:0000313" key="2">
    <source>
        <dbReference type="EMBL" id="RWS09877.1"/>
    </source>
</evidence>
<evidence type="ECO:0000313" key="3">
    <source>
        <dbReference type="EMBL" id="RWS10064.1"/>
    </source>
</evidence>
<comment type="caution">
    <text evidence="2">The sequence shown here is derived from an EMBL/GenBank/DDBJ whole genome shotgun (WGS) entry which is preliminary data.</text>
</comment>
<dbReference type="EMBL" id="NCKU01002307">
    <property type="protein sequence ID" value="RWS09877.1"/>
    <property type="molecule type" value="Genomic_DNA"/>
</dbReference>
<sequence>MIQEKKHTNGVSNSLN</sequence>
<keyword evidence="4" id="KW-1185">Reference proteome</keyword>
<reference evidence="2" key="2">
    <citation type="submission" date="2018-11" db="EMBL/GenBank/DDBJ databases">
        <title>Trombidioid mite genomics.</title>
        <authorList>
            <person name="Dong X."/>
        </authorList>
    </citation>
    <scope>NUCLEOTIDE SEQUENCE</scope>
    <source>
        <strain evidence="2">UoL-WK</strain>
    </source>
</reference>
<organism evidence="2 4">
    <name type="scientific">Dinothrombium tinctorium</name>
    <dbReference type="NCBI Taxonomy" id="1965070"/>
    <lineage>
        <taxon>Eukaryota</taxon>
        <taxon>Metazoa</taxon>
        <taxon>Ecdysozoa</taxon>
        <taxon>Arthropoda</taxon>
        <taxon>Chelicerata</taxon>
        <taxon>Arachnida</taxon>
        <taxon>Acari</taxon>
        <taxon>Acariformes</taxon>
        <taxon>Trombidiformes</taxon>
        <taxon>Prostigmata</taxon>
        <taxon>Anystina</taxon>
        <taxon>Parasitengona</taxon>
        <taxon>Trombidioidea</taxon>
        <taxon>Trombidiidae</taxon>
        <taxon>Dinothrombium</taxon>
    </lineage>
</organism>
<reference evidence="2 4" key="1">
    <citation type="journal article" date="2018" name="Gigascience">
        <title>Genomes of trombidid mites reveal novel predicted allergens and laterally-transferred genes associated with secondary metabolism.</title>
        <authorList>
            <person name="Dong X."/>
            <person name="Chaisiri K."/>
            <person name="Xia D."/>
            <person name="Armstrong S.D."/>
            <person name="Fang Y."/>
            <person name="Donnelly M.J."/>
            <person name="Kadowaki T."/>
            <person name="McGarry J.W."/>
            <person name="Darby A.C."/>
            <person name="Makepeace B.L."/>
        </authorList>
    </citation>
    <scope>NUCLEOTIDE SEQUENCE [LARGE SCALE GENOMIC DNA]</scope>
    <source>
        <strain evidence="2">UoL-WK</strain>
    </source>
</reference>